<comment type="caution">
    <text evidence="2">The sequence shown here is derived from an EMBL/GenBank/DDBJ whole genome shotgun (WGS) entry which is preliminary data.</text>
</comment>
<reference evidence="2 3" key="1">
    <citation type="submission" date="2021-01" db="EMBL/GenBank/DDBJ databases">
        <title>Cercospora kikuchii MAFF 305040 whole genome shotgun sequence.</title>
        <authorList>
            <person name="Kashiwa T."/>
            <person name="Suzuki T."/>
        </authorList>
    </citation>
    <scope>NUCLEOTIDE SEQUENCE [LARGE SCALE GENOMIC DNA]</scope>
    <source>
        <strain evidence="2 3">MAFF 305040</strain>
    </source>
</reference>
<dbReference type="Proteomes" id="UP000825890">
    <property type="component" value="Unassembled WGS sequence"/>
</dbReference>
<evidence type="ECO:0000313" key="2">
    <source>
        <dbReference type="EMBL" id="GIZ37631.1"/>
    </source>
</evidence>
<evidence type="ECO:0000256" key="1">
    <source>
        <dbReference type="SAM" id="MobiDB-lite"/>
    </source>
</evidence>
<feature type="compositionally biased region" description="Basic and acidic residues" evidence="1">
    <location>
        <begin position="48"/>
        <end position="64"/>
    </location>
</feature>
<organism evidence="2 3">
    <name type="scientific">Cercospora kikuchii</name>
    <dbReference type="NCBI Taxonomy" id="84275"/>
    <lineage>
        <taxon>Eukaryota</taxon>
        <taxon>Fungi</taxon>
        <taxon>Dikarya</taxon>
        <taxon>Ascomycota</taxon>
        <taxon>Pezizomycotina</taxon>
        <taxon>Dothideomycetes</taxon>
        <taxon>Dothideomycetidae</taxon>
        <taxon>Mycosphaerellales</taxon>
        <taxon>Mycosphaerellaceae</taxon>
        <taxon>Cercospora</taxon>
    </lineage>
</organism>
<protein>
    <recommendedName>
        <fullName evidence="4">F-box domain-containing protein</fullName>
    </recommendedName>
</protein>
<keyword evidence="3" id="KW-1185">Reference proteome</keyword>
<dbReference type="EMBL" id="BOLY01000001">
    <property type="protein sequence ID" value="GIZ37631.1"/>
    <property type="molecule type" value="Genomic_DNA"/>
</dbReference>
<evidence type="ECO:0000313" key="3">
    <source>
        <dbReference type="Proteomes" id="UP000825890"/>
    </source>
</evidence>
<dbReference type="GeneID" id="68286649"/>
<dbReference type="AlphaFoldDB" id="A0A9P3C7K0"/>
<accession>A0A9P3C7K0</accession>
<dbReference type="RefSeq" id="XP_044652118.1">
    <property type="nucleotide sequence ID" value="XM_044796183.1"/>
</dbReference>
<sequence>MSPSEALQVSEGGPAHQSGESIGVAHQSGERVGVTDLSEECIGAPHQPETETKASDEQDLHNGNDSHQQAQPVEEPDTDQAIDRFSDLPAELISAVASHLNLPDKIKLRTVLSKSHQPFVDDILKSDLKRVYVTPTTRSLRTYKKICNNAYFKRFIKEVCFVAVAWGGDVDRVIDLDLVKKGIKALETTHPSLPEFMSNVEEHKGPTELQVLTAIEEYRPQVYVGGPVETQWVEENRHWEVVQELAQGMLRLPGFELAMMSVVISGPGLNDARCWHSAEWSHFYDSREPAWNWKQSQVVYDWLASTFCSVVREGTSAFLEALARVYKRPISLSIGNFESDDQMPFFLHDKLEAPLEALSAIGPNLVRLSLHIATDWLNEDDGTGVRIWQTLSESAKNLEVLSVSNISWPLKQSYAHQSGDACKRAVDIILEHGNFPKLRELTLMGEVSPLPDFLDAEKLLPFLRRHRSTLQSVSLDRLCLLARSKLPEIAPVMESSLRTIREEMGQKLVKFQLNIVSRTHDGKGRCLGPEIGEDGVRECHRTCQEYDFECFWVDRAVFEALAGQMGAVLTEDGDGEEVWQFGEYVLRR</sequence>
<dbReference type="OrthoDB" id="3643622at2759"/>
<evidence type="ECO:0008006" key="4">
    <source>
        <dbReference type="Google" id="ProtNLM"/>
    </source>
</evidence>
<proteinExistence type="predicted"/>
<name>A0A9P3C7K0_9PEZI</name>
<gene>
    <name evidence="2" type="ORF">CKM354_000107400</name>
</gene>
<feature type="region of interest" description="Disordered" evidence="1">
    <location>
        <begin position="1"/>
        <end position="78"/>
    </location>
</feature>